<proteinExistence type="predicted"/>
<evidence type="ECO:0000313" key="4">
    <source>
        <dbReference type="Proteomes" id="UP000671910"/>
    </source>
</evidence>
<dbReference type="EMBL" id="CP072829">
    <property type="protein sequence ID" value="QTU84918.1"/>
    <property type="molecule type" value="Genomic_DNA"/>
</dbReference>
<dbReference type="EMBL" id="WPCR01000007">
    <property type="protein sequence ID" value="NHM14445.1"/>
    <property type="molecule type" value="Genomic_DNA"/>
</dbReference>
<dbReference type="Proteomes" id="UP000636394">
    <property type="component" value="Unassembled WGS sequence"/>
</dbReference>
<sequence>MSDCLSVAPIVRDMLRNAGIEAYDVAPSARDAPCPVVICNERYERGDTLDDCEYGTATIDVIAVRETRDECLSAIGSVVYALHEADWEPWSGGRVSIRSMSVVGMPEEMPHDGSGRFRMKANILIDVCAIREGH</sequence>
<dbReference type="AlphaFoldDB" id="A0A9E6MR91"/>
<dbReference type="Proteomes" id="UP000671910">
    <property type="component" value="Chromosome"/>
</dbReference>
<protein>
    <submittedName>
        <fullName evidence="1">DUF3168 domain-containing protein</fullName>
    </submittedName>
</protein>
<dbReference type="KEGG" id="ebz:J7S26_03135"/>
<keyword evidence="3" id="KW-1185">Reference proteome</keyword>
<name>A0A9E6MR91_9ACTN</name>
<organism evidence="2 4">
    <name type="scientific">Xiamenia xianingshaonis</name>
    <dbReference type="NCBI Taxonomy" id="2682776"/>
    <lineage>
        <taxon>Bacteria</taxon>
        <taxon>Bacillati</taxon>
        <taxon>Actinomycetota</taxon>
        <taxon>Coriobacteriia</taxon>
        <taxon>Eggerthellales</taxon>
        <taxon>Eggerthellaceae</taxon>
        <taxon>Xiamenia</taxon>
    </lineage>
</organism>
<evidence type="ECO:0000313" key="2">
    <source>
        <dbReference type="EMBL" id="QTU84918.1"/>
    </source>
</evidence>
<dbReference type="RefSeq" id="WP_166339685.1">
    <property type="nucleotide sequence ID" value="NZ_CP072829.1"/>
</dbReference>
<evidence type="ECO:0000313" key="1">
    <source>
        <dbReference type="EMBL" id="NHM14445.1"/>
    </source>
</evidence>
<evidence type="ECO:0000313" key="3">
    <source>
        <dbReference type="Proteomes" id="UP000636394"/>
    </source>
</evidence>
<gene>
    <name evidence="1" type="ORF">GMI68_06655</name>
    <name evidence="2" type="ORF">J7S26_03135</name>
</gene>
<reference evidence="2" key="2">
    <citation type="submission" date="2021-04" db="EMBL/GenBank/DDBJ databases">
        <title>Novel species in family Eggerthellaceae.</title>
        <authorList>
            <person name="Zhang G."/>
        </authorList>
    </citation>
    <scope>NUCLEOTIDE SEQUENCE</scope>
    <source>
        <strain evidence="2">Zg-886</strain>
    </source>
</reference>
<reference evidence="1 3" key="1">
    <citation type="submission" date="2019-11" db="EMBL/GenBank/DDBJ databases">
        <title>Eggerthellaceae novel genus isolated from the rectal contents of marmort.</title>
        <authorList>
            <person name="Zhang G."/>
        </authorList>
    </citation>
    <scope>NUCLEOTIDE SEQUENCE [LARGE SCALE GENOMIC DNA]</scope>
    <source>
        <strain evidence="1">Zg-886</strain>
        <strain evidence="3">zg-886</strain>
    </source>
</reference>
<accession>A0A9E6MR91</accession>